<keyword evidence="14" id="KW-0560">Oxidoreductase</keyword>
<dbReference type="PROSITE" id="PS00527">
    <property type="entry name" value="RIBOSOMAL_S14"/>
    <property type="match status" value="1"/>
</dbReference>
<dbReference type="GO" id="GO:0005743">
    <property type="term" value="C:mitochondrial inner membrane"/>
    <property type="evidence" value="ECO:0007669"/>
    <property type="project" value="UniProtKB-SubCell"/>
</dbReference>
<keyword evidence="12 19" id="KW-0479">Metal-binding</keyword>
<dbReference type="GO" id="GO:0051537">
    <property type="term" value="F:2 iron, 2 sulfur cluster binding"/>
    <property type="evidence" value="ECO:0007669"/>
    <property type="project" value="UniProtKB-KW"/>
</dbReference>
<dbReference type="InterPro" id="IPR009051">
    <property type="entry name" value="Helical_ferredxn"/>
</dbReference>
<organism evidence="23 24">
    <name type="scientific">Paspalum notatum var. saurae</name>
    <dbReference type="NCBI Taxonomy" id="547442"/>
    <lineage>
        <taxon>Eukaryota</taxon>
        <taxon>Viridiplantae</taxon>
        <taxon>Streptophyta</taxon>
        <taxon>Embryophyta</taxon>
        <taxon>Tracheophyta</taxon>
        <taxon>Spermatophyta</taxon>
        <taxon>Magnoliopsida</taxon>
        <taxon>Liliopsida</taxon>
        <taxon>Poales</taxon>
        <taxon>Poaceae</taxon>
        <taxon>PACMAD clade</taxon>
        <taxon>Panicoideae</taxon>
        <taxon>Andropogonodae</taxon>
        <taxon>Paspaleae</taxon>
        <taxon>Paspalinae</taxon>
        <taxon>Paspalum</taxon>
    </lineage>
</organism>
<evidence type="ECO:0000313" key="23">
    <source>
        <dbReference type="EMBL" id="WVZ95332.1"/>
    </source>
</evidence>
<dbReference type="GO" id="GO:0046872">
    <property type="term" value="F:metal ion binding"/>
    <property type="evidence" value="ECO:0007669"/>
    <property type="project" value="UniProtKB-KW"/>
</dbReference>
<dbReference type="PANTHER" id="PTHR11921:SF29">
    <property type="entry name" value="SUCCINATE DEHYDROGENASE [UBIQUINONE] IRON-SULFUR SUBUNIT, MITOCHONDRIAL"/>
    <property type="match status" value="1"/>
</dbReference>
<proteinExistence type="inferred from homology"/>
<keyword evidence="11 19" id="KW-0001">2Fe-2S</keyword>
<dbReference type="NCBIfam" id="NF004616">
    <property type="entry name" value="PRK05950.1"/>
    <property type="match status" value="1"/>
</dbReference>
<keyword evidence="19" id="KW-0999">Mitochondrion inner membrane</keyword>
<evidence type="ECO:0000256" key="12">
    <source>
        <dbReference type="ARBA" id="ARBA00022723"/>
    </source>
</evidence>
<dbReference type="Proteomes" id="UP001341281">
    <property type="component" value="Chromosome 09"/>
</dbReference>
<dbReference type="FunFam" id="1.10.1060.10:FF:000024">
    <property type="entry name" value="Succinate dehydrogenase [ubiquinone] iron-sulfur subunit, mitochondrial"/>
    <property type="match status" value="1"/>
</dbReference>
<comment type="similarity">
    <text evidence="6 19">Belongs to the succinate dehydrogenase/fumarate reductase iron-sulfur protein family.</text>
</comment>
<feature type="compositionally biased region" description="Low complexity" evidence="20">
    <location>
        <begin position="61"/>
        <end position="71"/>
    </location>
</feature>
<dbReference type="InterPro" id="IPR012675">
    <property type="entry name" value="Beta-grasp_dom_sf"/>
</dbReference>
<dbReference type="NCBIfam" id="TIGR00384">
    <property type="entry name" value="dhsB"/>
    <property type="match status" value="1"/>
</dbReference>
<dbReference type="PROSITE" id="PS00197">
    <property type="entry name" value="2FE2S_FER_1"/>
    <property type="match status" value="1"/>
</dbReference>
<keyword evidence="13" id="KW-0689">Ribosomal protein</keyword>
<evidence type="ECO:0000313" key="24">
    <source>
        <dbReference type="Proteomes" id="UP001341281"/>
    </source>
</evidence>
<evidence type="ECO:0000256" key="7">
    <source>
        <dbReference type="ARBA" id="ARBA00011313"/>
    </source>
</evidence>
<protein>
    <recommendedName>
        <fullName evidence="19">Succinate dehydrogenase [ubiquinone] iron-sulfur subunit, mitochondrial</fullName>
        <ecNumber evidence="19">1.3.5.1</ecNumber>
    </recommendedName>
</protein>
<dbReference type="InterPro" id="IPR050573">
    <property type="entry name" value="SDH/FRD_Iron-Sulfur"/>
</dbReference>
<dbReference type="SUPFAM" id="SSF46548">
    <property type="entry name" value="alpha-helical ferredoxin"/>
    <property type="match status" value="1"/>
</dbReference>
<evidence type="ECO:0000256" key="19">
    <source>
        <dbReference type="RuleBase" id="RU361237"/>
    </source>
</evidence>
<keyword evidence="17" id="KW-0687">Ribonucleoprotein</keyword>
<dbReference type="GO" id="GO:0003735">
    <property type="term" value="F:structural constituent of ribosome"/>
    <property type="evidence" value="ECO:0007669"/>
    <property type="project" value="InterPro"/>
</dbReference>
<feature type="region of interest" description="Disordered" evidence="20">
    <location>
        <begin position="1"/>
        <end position="46"/>
    </location>
</feature>
<dbReference type="InterPro" id="IPR001041">
    <property type="entry name" value="2Fe-2S_ferredoxin-type"/>
</dbReference>
<evidence type="ECO:0000256" key="15">
    <source>
        <dbReference type="ARBA" id="ARBA00023004"/>
    </source>
</evidence>
<dbReference type="AlphaFoldDB" id="A0AAQ3URZ3"/>
<feature type="domain" description="4Fe-4S ferredoxin-type" evidence="22">
    <location>
        <begin position="222"/>
        <end position="252"/>
    </location>
</feature>
<feature type="compositionally biased region" description="Basic and acidic residues" evidence="20">
    <location>
        <begin position="18"/>
        <end position="29"/>
    </location>
</feature>
<keyword evidence="10" id="KW-0934">Plastid</keyword>
<evidence type="ECO:0000256" key="9">
    <source>
        <dbReference type="ARBA" id="ARBA00022532"/>
    </source>
</evidence>
<comment type="function">
    <text evidence="1 19">Iron-sulfur protein (IP) subunit of succinate dehydrogenase (SDH) that is involved in complex II of the mitochondrial electron transport chain and is responsible for transferring electrons from succinate to ubiquinone (coenzyme Q).</text>
</comment>
<dbReference type="Gene3D" id="1.10.287.1480">
    <property type="match status" value="1"/>
</dbReference>
<evidence type="ECO:0000256" key="8">
    <source>
        <dbReference type="ARBA" id="ARBA00022485"/>
    </source>
</evidence>
<dbReference type="FunFam" id="3.10.20.30:FF:000027">
    <property type="entry name" value="Succinate dehydrogenase [ubiquinone] iron-sulfur subunit, mitochondrial"/>
    <property type="match status" value="1"/>
</dbReference>
<dbReference type="GO" id="GO:0005840">
    <property type="term" value="C:ribosome"/>
    <property type="evidence" value="ECO:0007669"/>
    <property type="project" value="UniProtKB-KW"/>
</dbReference>
<keyword evidence="15 19" id="KW-0408">Iron</keyword>
<comment type="cofactor">
    <cofactor evidence="19">
        <name>[4Fe-4S] cluster</name>
        <dbReference type="ChEBI" id="CHEBI:49883"/>
    </cofactor>
    <text evidence="19">Binds 1 [4Fe-4S] cluster.</text>
</comment>
<dbReference type="PANTHER" id="PTHR11921">
    <property type="entry name" value="SUCCINATE DEHYDROGENASE IRON-SULFUR PROTEIN"/>
    <property type="match status" value="1"/>
</dbReference>
<feature type="region of interest" description="Disordered" evidence="20">
    <location>
        <begin position="61"/>
        <end position="84"/>
    </location>
</feature>
<evidence type="ECO:0000256" key="5">
    <source>
        <dbReference type="ARBA" id="ARBA00009083"/>
    </source>
</evidence>
<comment type="pathway">
    <text evidence="4 19">Carbohydrate metabolism; tricarboxylic acid cycle; fumarate from succinate (eukaryal route): step 1/1.</text>
</comment>
<comment type="cofactor">
    <cofactor evidence="19">
        <name>[2Fe-2S] cluster</name>
        <dbReference type="ChEBI" id="CHEBI:190135"/>
    </cofactor>
    <text evidence="19">Binds 1 [2Fe-2S] cluster.</text>
</comment>
<evidence type="ECO:0000256" key="1">
    <source>
        <dbReference type="ARBA" id="ARBA00002787"/>
    </source>
</evidence>
<evidence type="ECO:0000256" key="6">
    <source>
        <dbReference type="ARBA" id="ARBA00009433"/>
    </source>
</evidence>
<evidence type="ECO:0000256" key="13">
    <source>
        <dbReference type="ARBA" id="ARBA00022980"/>
    </source>
</evidence>
<accession>A0AAQ3URZ3</accession>
<dbReference type="InterPro" id="IPR018271">
    <property type="entry name" value="Ribosomal_uS14_CS"/>
</dbReference>
<sequence>MPYKYPSVPRPKPTTRPDFPKKKDREKKKGNPPHRNPMAAAAILRRSPAARALLSPALSSRLVASKPHSSSPAPPPPAASKAAPNMKTFSIYRWDPDSPSTKPHLKDYQIDLSDCGPMVLDALLKIKNEQDPSLTFRRSCREGICGSCAMTIDGDNGLACLTKISGASSASTVSPLPHMFVIKDLVVDMTNFYNQYKSVEPWLKRKDPPPQEGKEIPQTKADRAKLDGMYECILCACCSTSCPSYWWNPEEYLGPAALLHANRLPLWGTLIKPKPNMFMHLQARGYHQVSEKRNLRDHKRRLLAEKYELSGKLYKAVCRDPDLPLDMREKFRYKLSKLPRNSSMTRLRNRCIFTGRSRAVYKKFRMSRIVFRTLANKDRIMTINTVWWIQDSRDQFTKERLDAINDEFKLYRCHTIKNCTHACPKGLNPAKQIDTIKKLQMGP</sequence>
<evidence type="ECO:0000256" key="18">
    <source>
        <dbReference type="ARBA" id="ARBA00023291"/>
    </source>
</evidence>
<dbReference type="InterPro" id="IPR001209">
    <property type="entry name" value="Ribosomal_uS14"/>
</dbReference>
<dbReference type="GO" id="GO:0051538">
    <property type="term" value="F:3 iron, 4 sulfur cluster binding"/>
    <property type="evidence" value="ECO:0007669"/>
    <property type="project" value="UniProtKB-KW"/>
</dbReference>
<comment type="similarity">
    <text evidence="5">Belongs to the universal ribosomal protein uS14 family.</text>
</comment>
<evidence type="ECO:0000259" key="22">
    <source>
        <dbReference type="PROSITE" id="PS51379"/>
    </source>
</evidence>
<feature type="domain" description="2Fe-2S ferredoxin-type" evidence="21">
    <location>
        <begin position="99"/>
        <end position="179"/>
    </location>
</feature>
<comment type="catalytic activity">
    <reaction evidence="19">
        <text>a quinone + succinate = fumarate + a quinol</text>
        <dbReference type="Rhea" id="RHEA:40523"/>
        <dbReference type="ChEBI" id="CHEBI:24646"/>
        <dbReference type="ChEBI" id="CHEBI:29806"/>
        <dbReference type="ChEBI" id="CHEBI:30031"/>
        <dbReference type="ChEBI" id="CHEBI:132124"/>
    </reaction>
</comment>
<keyword evidence="24" id="KW-1185">Reference proteome</keyword>
<evidence type="ECO:0000256" key="17">
    <source>
        <dbReference type="ARBA" id="ARBA00023274"/>
    </source>
</evidence>
<evidence type="ECO:0000256" key="4">
    <source>
        <dbReference type="ARBA" id="ARBA00004788"/>
    </source>
</evidence>
<dbReference type="CDD" id="cd00207">
    <property type="entry name" value="fer2"/>
    <property type="match status" value="1"/>
</dbReference>
<dbReference type="PROSITE" id="PS51085">
    <property type="entry name" value="2FE2S_FER_2"/>
    <property type="match status" value="1"/>
</dbReference>
<name>A0AAQ3URZ3_PASNO</name>
<dbReference type="InterPro" id="IPR004489">
    <property type="entry name" value="Succ_DH/fum_Rdtase_Fe-S"/>
</dbReference>
<evidence type="ECO:0000259" key="21">
    <source>
        <dbReference type="PROSITE" id="PS51085"/>
    </source>
</evidence>
<dbReference type="EMBL" id="CP144753">
    <property type="protein sequence ID" value="WVZ95332.1"/>
    <property type="molecule type" value="Genomic_DNA"/>
</dbReference>
<dbReference type="PROSITE" id="PS00198">
    <property type="entry name" value="4FE4S_FER_1"/>
    <property type="match status" value="1"/>
</dbReference>
<dbReference type="GO" id="GO:0006412">
    <property type="term" value="P:translation"/>
    <property type="evidence" value="ECO:0007669"/>
    <property type="project" value="InterPro"/>
</dbReference>
<dbReference type="PROSITE" id="PS51379">
    <property type="entry name" value="4FE4S_FER_2"/>
    <property type="match status" value="1"/>
</dbReference>
<dbReference type="GO" id="GO:0022904">
    <property type="term" value="P:respiratory electron transport chain"/>
    <property type="evidence" value="ECO:0007669"/>
    <property type="project" value="TreeGrafter"/>
</dbReference>
<dbReference type="GO" id="GO:1990904">
    <property type="term" value="C:ribonucleoprotein complex"/>
    <property type="evidence" value="ECO:0007669"/>
    <property type="project" value="UniProtKB-KW"/>
</dbReference>
<keyword evidence="18 19" id="KW-0003">3Fe-4S</keyword>
<keyword evidence="19" id="KW-0496">Mitochondrion</keyword>
<dbReference type="GO" id="GO:0009536">
    <property type="term" value="C:plastid"/>
    <property type="evidence" value="ECO:0007669"/>
    <property type="project" value="UniProtKB-SubCell"/>
</dbReference>
<dbReference type="SUPFAM" id="SSF57716">
    <property type="entry name" value="Glucocorticoid receptor-like (DNA-binding domain)"/>
    <property type="match status" value="1"/>
</dbReference>
<dbReference type="InterPro" id="IPR006058">
    <property type="entry name" value="2Fe2S_fd_BS"/>
</dbReference>
<gene>
    <name evidence="23" type="ORF">U9M48_041114</name>
</gene>
<evidence type="ECO:0000256" key="3">
    <source>
        <dbReference type="ARBA" id="ARBA00004474"/>
    </source>
</evidence>
<dbReference type="GO" id="GO:0006099">
    <property type="term" value="P:tricarboxylic acid cycle"/>
    <property type="evidence" value="ECO:0007669"/>
    <property type="project" value="UniProtKB-KW"/>
</dbReference>
<dbReference type="InterPro" id="IPR017896">
    <property type="entry name" value="4Fe4S_Fe-S-bd"/>
</dbReference>
<evidence type="ECO:0000256" key="11">
    <source>
        <dbReference type="ARBA" id="ARBA00022714"/>
    </source>
</evidence>
<dbReference type="InterPro" id="IPR025192">
    <property type="entry name" value="Succ_DH/fum_Rdtase_N"/>
</dbReference>
<keyword evidence="8 19" id="KW-0004">4Fe-4S</keyword>
<evidence type="ECO:0000256" key="2">
    <source>
        <dbReference type="ARBA" id="ARBA00004443"/>
    </source>
</evidence>
<reference evidence="23 24" key="1">
    <citation type="submission" date="2024-02" db="EMBL/GenBank/DDBJ databases">
        <title>High-quality chromosome-scale genome assembly of Pensacola bahiagrass (Paspalum notatum Flugge var. saurae).</title>
        <authorList>
            <person name="Vega J.M."/>
            <person name="Podio M."/>
            <person name="Orjuela J."/>
            <person name="Siena L.A."/>
            <person name="Pessino S.C."/>
            <person name="Combes M.C."/>
            <person name="Mariac C."/>
            <person name="Albertini E."/>
            <person name="Pupilli F."/>
            <person name="Ortiz J.P.A."/>
            <person name="Leblanc O."/>
        </authorList>
    </citation>
    <scope>NUCLEOTIDE SEQUENCE [LARGE SCALE GENOMIC DNA]</scope>
    <source>
        <strain evidence="23">R1</strain>
        <tissue evidence="23">Leaf</tissue>
    </source>
</reference>
<keyword evidence="19" id="KW-0472">Membrane</keyword>
<dbReference type="InterPro" id="IPR017900">
    <property type="entry name" value="4Fe4S_Fe_S_CS"/>
</dbReference>
<dbReference type="GO" id="GO:0009055">
    <property type="term" value="F:electron transfer activity"/>
    <property type="evidence" value="ECO:0007669"/>
    <property type="project" value="InterPro"/>
</dbReference>
<dbReference type="InterPro" id="IPR036010">
    <property type="entry name" value="2Fe-2S_ferredoxin-like_sf"/>
</dbReference>
<dbReference type="FunFam" id="1.10.287.1480:FF:000001">
    <property type="entry name" value="30S ribosomal protein S14"/>
    <property type="match status" value="1"/>
</dbReference>
<dbReference type="GO" id="GO:0008177">
    <property type="term" value="F:succinate dehydrogenase (quinone) activity"/>
    <property type="evidence" value="ECO:0007669"/>
    <property type="project" value="UniProtKB-EC"/>
</dbReference>
<dbReference type="Pfam" id="PF13085">
    <property type="entry name" value="Fer2_3"/>
    <property type="match status" value="1"/>
</dbReference>
<dbReference type="Gene3D" id="1.10.1060.10">
    <property type="entry name" value="Alpha-helical ferredoxin"/>
    <property type="match status" value="1"/>
</dbReference>
<dbReference type="GO" id="GO:0051539">
    <property type="term" value="F:4 iron, 4 sulfur cluster binding"/>
    <property type="evidence" value="ECO:0007669"/>
    <property type="project" value="UniProtKB-KW"/>
</dbReference>
<evidence type="ECO:0000256" key="14">
    <source>
        <dbReference type="ARBA" id="ARBA00023002"/>
    </source>
</evidence>
<comment type="cofactor">
    <cofactor evidence="19">
        <name>[3Fe-4S] cluster</name>
        <dbReference type="ChEBI" id="CHEBI:21137"/>
    </cofactor>
    <text evidence="19">Binds 1 [3Fe-4S] cluster.</text>
</comment>
<evidence type="ECO:0000256" key="10">
    <source>
        <dbReference type="ARBA" id="ARBA00022640"/>
    </source>
</evidence>
<dbReference type="Gene3D" id="3.10.20.30">
    <property type="match status" value="1"/>
</dbReference>
<evidence type="ECO:0000256" key="20">
    <source>
        <dbReference type="SAM" id="MobiDB-lite"/>
    </source>
</evidence>
<dbReference type="Pfam" id="PF00253">
    <property type="entry name" value="Ribosomal_S14"/>
    <property type="match status" value="1"/>
</dbReference>
<keyword evidence="16 19" id="KW-0411">Iron-sulfur</keyword>
<dbReference type="EC" id="1.3.5.1" evidence="19"/>
<evidence type="ECO:0000256" key="16">
    <source>
        <dbReference type="ARBA" id="ARBA00023014"/>
    </source>
</evidence>
<comment type="subcellular location">
    <subcellularLocation>
        <location evidence="2 19">Mitochondrion inner membrane</location>
        <topology evidence="2 19">Peripheral membrane protein</topology>
        <orientation evidence="2 19">Matrix side</orientation>
    </subcellularLocation>
    <subcellularLocation>
        <location evidence="3">Plastid</location>
    </subcellularLocation>
</comment>
<comment type="subunit">
    <text evidence="7">Component of complex II composed of eight subunits in plants: four classical SDH subunits SDH1, SDH2, SDH3 and SDH4 (a flavoprotein (FP), an iron-sulfur protein (IP), and a cytochrome b composed of a large and a small subunit.), as well as four subunits unknown in mitochondria from bacteria and heterotrophic eukaryotes.</text>
</comment>
<dbReference type="SUPFAM" id="SSF54292">
    <property type="entry name" value="2Fe-2S ferredoxin-like"/>
    <property type="match status" value="1"/>
</dbReference>
<dbReference type="GO" id="GO:0045273">
    <property type="term" value="C:respiratory chain complex II (succinate dehydrogenase)"/>
    <property type="evidence" value="ECO:0007669"/>
    <property type="project" value="UniProtKB-ARBA"/>
</dbReference>
<keyword evidence="9" id="KW-0816">Tricarboxylic acid cycle</keyword>